<comment type="caution">
    <text evidence="1">The sequence shown here is derived from an EMBL/GenBank/DDBJ whole genome shotgun (WGS) entry which is preliminary data.</text>
</comment>
<dbReference type="Proteomes" id="UP000828048">
    <property type="component" value="Chromosome 11"/>
</dbReference>
<organism evidence="1 2">
    <name type="scientific">Vaccinium darrowii</name>
    <dbReference type="NCBI Taxonomy" id="229202"/>
    <lineage>
        <taxon>Eukaryota</taxon>
        <taxon>Viridiplantae</taxon>
        <taxon>Streptophyta</taxon>
        <taxon>Embryophyta</taxon>
        <taxon>Tracheophyta</taxon>
        <taxon>Spermatophyta</taxon>
        <taxon>Magnoliopsida</taxon>
        <taxon>eudicotyledons</taxon>
        <taxon>Gunneridae</taxon>
        <taxon>Pentapetalae</taxon>
        <taxon>asterids</taxon>
        <taxon>Ericales</taxon>
        <taxon>Ericaceae</taxon>
        <taxon>Vaccinioideae</taxon>
        <taxon>Vaccinieae</taxon>
        <taxon>Vaccinium</taxon>
    </lineage>
</organism>
<accession>A0ACB7YID7</accession>
<dbReference type="EMBL" id="CM037161">
    <property type="protein sequence ID" value="KAH7853402.1"/>
    <property type="molecule type" value="Genomic_DNA"/>
</dbReference>
<reference evidence="1 2" key="1">
    <citation type="journal article" date="2021" name="Hortic Res">
        <title>High-quality reference genome and annotation aids understanding of berry development for evergreen blueberry (Vaccinium darrowii).</title>
        <authorList>
            <person name="Yu J."/>
            <person name="Hulse-Kemp A.M."/>
            <person name="Babiker E."/>
            <person name="Staton M."/>
        </authorList>
    </citation>
    <scope>NUCLEOTIDE SEQUENCE [LARGE SCALE GENOMIC DNA]</scope>
    <source>
        <strain evidence="2">cv. NJ 8807/NJ 8810</strain>
        <tissue evidence="1">Young leaf</tissue>
    </source>
</reference>
<evidence type="ECO:0000313" key="1">
    <source>
        <dbReference type="EMBL" id="KAH7853402.1"/>
    </source>
</evidence>
<proteinExistence type="predicted"/>
<name>A0ACB7YID7_9ERIC</name>
<gene>
    <name evidence="1" type="ORF">Vadar_001983</name>
</gene>
<sequence length="420" mass="48265">MEKIAKRARFPKMWCVEPEGIAGGLSLFCKDNFSVDVFDLNKSIIDVAITDPNGVVCRFTGVYASTDASVRKTLWRALSEKACGITEPWVLMGDFNCILSNEEKSGGEEKADWEMADFRNFVWDNGLIDIGYVGYPFTWNNRRSGRENVRERLDRALVNSRWRVEFDSGFLRHLGPGGSDHCPILLHSSHVTGHTRKRFIFDSRWTTNLHCETIIKNSWRTSKPGSKWYVLQGKIKHCRRKLRSWRASGNLNSRINLQELEKQLESLYEADDFDGEEYKSLENKLKEASREEERYWRDKSRTDWLKLGDKNTSFFHAKTVQRRAQNRIRGLENENGIWMEGENEVENIVLGYFTGIFTSSNPYGFDEVLSCVQQRVSPVMNARLTRQVTAAEVKEALFQMPPSKSPGPDGMTEVLECGGE</sequence>
<keyword evidence="2" id="KW-1185">Reference proteome</keyword>
<evidence type="ECO:0000313" key="2">
    <source>
        <dbReference type="Proteomes" id="UP000828048"/>
    </source>
</evidence>
<protein>
    <submittedName>
        <fullName evidence="1">Uncharacterized protein</fullName>
    </submittedName>
</protein>